<reference evidence="4 5" key="1">
    <citation type="submission" date="2016-07" db="EMBL/GenBank/DDBJ databases">
        <title>Draft genome of the white-rot fungus Obba rivulosa 3A-2.</title>
        <authorList>
            <consortium name="DOE Joint Genome Institute"/>
            <person name="Miettinen O."/>
            <person name="Riley R."/>
            <person name="Acob R."/>
            <person name="Barry K."/>
            <person name="Cullen D."/>
            <person name="De Vries R."/>
            <person name="Hainaut M."/>
            <person name="Hatakka A."/>
            <person name="Henrissat B."/>
            <person name="Hilden K."/>
            <person name="Kuo R."/>
            <person name="Labutti K."/>
            <person name="Lipzen A."/>
            <person name="Makela M.R."/>
            <person name="Sandor L."/>
            <person name="Spatafora J.W."/>
            <person name="Grigoriev I.V."/>
            <person name="Hibbett D.S."/>
        </authorList>
    </citation>
    <scope>NUCLEOTIDE SEQUENCE [LARGE SCALE GENOMIC DNA]</scope>
    <source>
        <strain evidence="4 5">3A-2</strain>
    </source>
</reference>
<feature type="region of interest" description="Disordered" evidence="1">
    <location>
        <begin position="1"/>
        <end position="58"/>
    </location>
</feature>
<feature type="transmembrane region" description="Helical" evidence="2">
    <location>
        <begin position="122"/>
        <end position="141"/>
    </location>
</feature>
<dbReference type="InterPro" id="IPR016024">
    <property type="entry name" value="ARM-type_fold"/>
</dbReference>
<feature type="transmembrane region" description="Helical" evidence="2">
    <location>
        <begin position="243"/>
        <end position="265"/>
    </location>
</feature>
<evidence type="ECO:0000313" key="5">
    <source>
        <dbReference type="Proteomes" id="UP000250043"/>
    </source>
</evidence>
<feature type="compositionally biased region" description="Polar residues" evidence="1">
    <location>
        <begin position="1"/>
        <end position="12"/>
    </location>
</feature>
<organism evidence="4 5">
    <name type="scientific">Obba rivulosa</name>
    <dbReference type="NCBI Taxonomy" id="1052685"/>
    <lineage>
        <taxon>Eukaryota</taxon>
        <taxon>Fungi</taxon>
        <taxon>Dikarya</taxon>
        <taxon>Basidiomycota</taxon>
        <taxon>Agaricomycotina</taxon>
        <taxon>Agaricomycetes</taxon>
        <taxon>Polyporales</taxon>
        <taxon>Gelatoporiaceae</taxon>
        <taxon>Obba</taxon>
    </lineage>
</organism>
<keyword evidence="2" id="KW-0812">Transmembrane</keyword>
<proteinExistence type="predicted"/>
<dbReference type="InterPro" id="IPR045338">
    <property type="entry name" value="DUF6535"/>
</dbReference>
<keyword evidence="2" id="KW-0472">Membrane</keyword>
<gene>
    <name evidence="4" type="ORF">OBBRIDRAFT_839909</name>
</gene>
<dbReference type="AlphaFoldDB" id="A0A8E2AKW8"/>
<dbReference type="Pfam" id="PF20153">
    <property type="entry name" value="DUF6535"/>
    <property type="match status" value="1"/>
</dbReference>
<feature type="transmembrane region" description="Helical" evidence="2">
    <location>
        <begin position="191"/>
        <end position="209"/>
    </location>
</feature>
<accession>A0A8E2AKW8</accession>
<sequence length="680" mass="76923">MDHPSSLNSDKSPSALDDGDSNVVPPESWLPYDAPPARTFPAAPPSSTPYAPGFSEAQAKGSGAQDTLFLGPELSNAAYATMKLTDQPIKAEAAKAWIECAERIKEYDDETIQAWKEEIDMLLVFAGLFSAVVTAFNIQFIQALEPDSAGMTVQLLINISQQLNNQSFPPSPINPNPSAGAASSSVRFNTLWFASLILSLAAASIGILVKQWLGQYSSGLSSTSRNGARIRQFRYDSLHTWRVIDIMTLMPVLLLGALVLFLAGLMELLWTVQNTVAIVTTILASLLLLFTLITTILPTFVADCAYQSPQALLFFLTVQTAKQPLKALVRFMHSRMQGHLSPDAEGWFRDMRRFTRRWLFSASERNWYSWSEREDALVQIKASELDRHLLATTDIIFRDSTTLETIIRPCLADLPADIAIPCFYDIFSRRANHVVGDIPYFNTYRTSDKTMAVFADITLDMLVKSREKPDAYNRSRLLRILKPLLQKASPKTIKDTRKLMCAFLNDEPDIRQTAFDMLREHYVLDSEGISSLSLDYQASDIHAILRFAQSALADSQRDRQFILACNLIVFIVSSRHLSANEFAQMRDSIQELWTYLREFFEAPNRLVEQWMIPALTGLVPRVFDLARREPQLVPEKLVDTLIIIVKRLDNSDVDRNWEDMMSILRRVLHDYRGIDIRKHR</sequence>
<name>A0A8E2AKW8_9APHY</name>
<protein>
    <recommendedName>
        <fullName evidence="3">DUF6535 domain-containing protein</fullName>
    </recommendedName>
</protein>
<dbReference type="SUPFAM" id="SSF48371">
    <property type="entry name" value="ARM repeat"/>
    <property type="match status" value="1"/>
</dbReference>
<dbReference type="Proteomes" id="UP000250043">
    <property type="component" value="Unassembled WGS sequence"/>
</dbReference>
<keyword evidence="2" id="KW-1133">Transmembrane helix</keyword>
<keyword evidence="5" id="KW-1185">Reference proteome</keyword>
<dbReference type="EMBL" id="KV722712">
    <property type="protein sequence ID" value="OCH84170.1"/>
    <property type="molecule type" value="Genomic_DNA"/>
</dbReference>
<evidence type="ECO:0000256" key="2">
    <source>
        <dbReference type="SAM" id="Phobius"/>
    </source>
</evidence>
<feature type="domain" description="DUF6535" evidence="3">
    <location>
        <begin position="97"/>
        <end position="271"/>
    </location>
</feature>
<evidence type="ECO:0000313" key="4">
    <source>
        <dbReference type="EMBL" id="OCH84170.1"/>
    </source>
</evidence>
<evidence type="ECO:0000256" key="1">
    <source>
        <dbReference type="SAM" id="MobiDB-lite"/>
    </source>
</evidence>
<dbReference type="OrthoDB" id="2796682at2759"/>
<evidence type="ECO:0000259" key="3">
    <source>
        <dbReference type="Pfam" id="PF20153"/>
    </source>
</evidence>
<feature type="transmembrane region" description="Helical" evidence="2">
    <location>
        <begin position="277"/>
        <end position="301"/>
    </location>
</feature>